<dbReference type="FunFam" id="3.30.70.2740:FF:000001">
    <property type="entry name" value="D-lactate dehydrogenase mitochondrial"/>
    <property type="match status" value="1"/>
</dbReference>
<protein>
    <recommendedName>
        <fullName evidence="9">D-lactate dehydrogenase (cytochrome)</fullName>
        <ecNumber evidence="9">1.1.2.4</ecNumber>
    </recommendedName>
</protein>
<dbReference type="InterPro" id="IPR016164">
    <property type="entry name" value="FAD-linked_Oxase-like_C"/>
</dbReference>
<dbReference type="PROSITE" id="PS51387">
    <property type="entry name" value="FAD_PCMH"/>
    <property type="match status" value="1"/>
</dbReference>
<dbReference type="RefSeq" id="XP_052946375.1">
    <property type="nucleotide sequence ID" value="XM_053093340.1"/>
</dbReference>
<evidence type="ECO:0000256" key="2">
    <source>
        <dbReference type="ARBA" id="ARBA00004173"/>
    </source>
</evidence>
<dbReference type="Pfam" id="PF01565">
    <property type="entry name" value="FAD_binding_4"/>
    <property type="match status" value="1"/>
</dbReference>
<evidence type="ECO:0000256" key="3">
    <source>
        <dbReference type="ARBA" id="ARBA00008000"/>
    </source>
</evidence>
<keyword evidence="4" id="KW-0285">Flavoprotein</keyword>
<evidence type="ECO:0000256" key="8">
    <source>
        <dbReference type="ARBA" id="ARBA00023128"/>
    </source>
</evidence>
<evidence type="ECO:0000313" key="12">
    <source>
        <dbReference type="EMBL" id="KAI9636598.1"/>
    </source>
</evidence>
<dbReference type="FunFam" id="1.10.45.10:FF:000001">
    <property type="entry name" value="D-lactate dehydrogenase mitochondrial"/>
    <property type="match status" value="1"/>
</dbReference>
<dbReference type="InterPro" id="IPR016171">
    <property type="entry name" value="Vanillyl_alc_oxidase_C-sub2"/>
</dbReference>
<name>A0AA38LVK3_9TREE</name>
<dbReference type="GO" id="GO:0005739">
    <property type="term" value="C:mitochondrion"/>
    <property type="evidence" value="ECO:0007669"/>
    <property type="project" value="UniProtKB-SubCell"/>
</dbReference>
<comment type="caution">
    <text evidence="12">The sequence shown here is derived from an EMBL/GenBank/DDBJ whole genome shotgun (WGS) entry which is preliminary data.</text>
</comment>
<evidence type="ECO:0000256" key="6">
    <source>
        <dbReference type="ARBA" id="ARBA00022946"/>
    </source>
</evidence>
<dbReference type="GO" id="GO:0004458">
    <property type="term" value="F:D-lactate dehydrogenase (cytochrome) activity"/>
    <property type="evidence" value="ECO:0007669"/>
    <property type="project" value="UniProtKB-EC"/>
</dbReference>
<comment type="cofactor">
    <cofactor evidence="1">
        <name>FAD</name>
        <dbReference type="ChEBI" id="CHEBI:57692"/>
    </cofactor>
</comment>
<dbReference type="GO" id="GO:0008720">
    <property type="term" value="F:D-lactate dehydrogenase (NAD+) activity"/>
    <property type="evidence" value="ECO:0007669"/>
    <property type="project" value="TreeGrafter"/>
</dbReference>
<dbReference type="Gene3D" id="3.30.70.2740">
    <property type="match status" value="1"/>
</dbReference>
<gene>
    <name evidence="12" type="ORF">MKK02DRAFT_45303</name>
</gene>
<dbReference type="InterPro" id="IPR006094">
    <property type="entry name" value="Oxid_FAD_bind_N"/>
</dbReference>
<dbReference type="SUPFAM" id="SSF55103">
    <property type="entry name" value="FAD-linked oxidases, C-terminal domain"/>
    <property type="match status" value="1"/>
</dbReference>
<evidence type="ECO:0000259" key="11">
    <source>
        <dbReference type="PROSITE" id="PS51387"/>
    </source>
</evidence>
<dbReference type="GO" id="GO:0071949">
    <property type="term" value="F:FAD binding"/>
    <property type="evidence" value="ECO:0007669"/>
    <property type="project" value="InterPro"/>
</dbReference>
<accession>A0AA38LVK3</accession>
<dbReference type="Proteomes" id="UP001164286">
    <property type="component" value="Unassembled WGS sequence"/>
</dbReference>
<evidence type="ECO:0000256" key="5">
    <source>
        <dbReference type="ARBA" id="ARBA00022827"/>
    </source>
</evidence>
<dbReference type="InterPro" id="IPR036318">
    <property type="entry name" value="FAD-bd_PCMH-like_sf"/>
</dbReference>
<keyword evidence="7" id="KW-0560">Oxidoreductase</keyword>
<feature type="domain" description="FAD-binding PCMH-type" evidence="11">
    <location>
        <begin position="127"/>
        <end position="307"/>
    </location>
</feature>
<dbReference type="GeneID" id="77732545"/>
<dbReference type="FunFam" id="3.30.465.10:FF:000014">
    <property type="entry name" value="D-lactate dehydrogenase (Cytochrome), putative"/>
    <property type="match status" value="1"/>
</dbReference>
<sequence>MSRILGRALPCARQAIPAHRQLVSRTYSSRPASARALPRLAIFAGFTAALAVSSFALGSGPVRAESLAPGPGKQDLLPKKEPKDGYATKEETLKAIEVLRGKLREDQVTVDEDELLGHGHSANTYHSAAKPEVVIYAESTEDVSTVVKVANQYRIPVTPFSGGTSLEGHITCPYGGICIDLSRMDKIVEVHEADSDAVVQAGVQWDALNEELLERGMQLFFPLDPGPSACIGGMMATGCSGTNAVRYGTAKGEWFLNATVVLPDGEIIKTRQRSRKSSAGYDLTKLFIGAEGTLGIVTEATIRLTPLLPTRVAVCGFPGVEEAVQAVGEVINRGVPIQCVELCDTLMMTAISKFGNVTMPLPELDAIFFKFQGPTDEAMEASASIVAEISKKYGGTGLVFAKDKAQSDELWRARKAAHWSAMALVEGGTCYSTDVCVPVSKLPQLVRETQEDLRKHGIVGPLLGHVGDGNFHAALIFKNDVPGEFKKVDDAAHRMVERAIALEGTCTGEHGVGIGKRMYLRSELGDGTLRVMKTLKNALDPKGIMNPGKLYPDDID</sequence>
<dbReference type="InterPro" id="IPR016169">
    <property type="entry name" value="FAD-bd_PCMH_sub2"/>
</dbReference>
<keyword evidence="13" id="KW-1185">Reference proteome</keyword>
<dbReference type="Pfam" id="PF02913">
    <property type="entry name" value="FAD-oxidase_C"/>
    <property type="match status" value="1"/>
</dbReference>
<dbReference type="InterPro" id="IPR016166">
    <property type="entry name" value="FAD-bd_PCMH"/>
</dbReference>
<dbReference type="GO" id="GO:1903457">
    <property type="term" value="P:lactate catabolic process"/>
    <property type="evidence" value="ECO:0007669"/>
    <property type="project" value="TreeGrafter"/>
</dbReference>
<evidence type="ECO:0000256" key="9">
    <source>
        <dbReference type="ARBA" id="ARBA00038897"/>
    </source>
</evidence>
<evidence type="ECO:0000256" key="10">
    <source>
        <dbReference type="ARBA" id="ARBA00051436"/>
    </source>
</evidence>
<comment type="similarity">
    <text evidence="3">Belongs to the FAD-binding oxidoreductase/transferase type 4 family.</text>
</comment>
<dbReference type="Gene3D" id="1.10.45.10">
    <property type="entry name" value="Vanillyl-alcohol Oxidase, Chain A, domain 4"/>
    <property type="match status" value="1"/>
</dbReference>
<evidence type="ECO:0000256" key="4">
    <source>
        <dbReference type="ARBA" id="ARBA00022630"/>
    </source>
</evidence>
<evidence type="ECO:0000256" key="7">
    <source>
        <dbReference type="ARBA" id="ARBA00023002"/>
    </source>
</evidence>
<organism evidence="12 13">
    <name type="scientific">Dioszegia hungarica</name>
    <dbReference type="NCBI Taxonomy" id="4972"/>
    <lineage>
        <taxon>Eukaryota</taxon>
        <taxon>Fungi</taxon>
        <taxon>Dikarya</taxon>
        <taxon>Basidiomycota</taxon>
        <taxon>Agaricomycotina</taxon>
        <taxon>Tremellomycetes</taxon>
        <taxon>Tremellales</taxon>
        <taxon>Bulleribasidiaceae</taxon>
        <taxon>Dioszegia</taxon>
    </lineage>
</organism>
<comment type="subcellular location">
    <subcellularLocation>
        <location evidence="2">Mitochondrion</location>
    </subcellularLocation>
</comment>
<dbReference type="SUPFAM" id="SSF56176">
    <property type="entry name" value="FAD-binding/transporter-associated domain-like"/>
    <property type="match status" value="1"/>
</dbReference>
<keyword evidence="5" id="KW-0274">FAD</keyword>
<dbReference type="InterPro" id="IPR004113">
    <property type="entry name" value="FAD-bd_oxidored_4_C"/>
</dbReference>
<keyword evidence="8" id="KW-0496">Mitochondrion</keyword>
<dbReference type="PANTHER" id="PTHR11748">
    <property type="entry name" value="D-LACTATE DEHYDROGENASE"/>
    <property type="match status" value="1"/>
</dbReference>
<dbReference type="Gene3D" id="3.30.465.10">
    <property type="match status" value="1"/>
</dbReference>
<dbReference type="AlphaFoldDB" id="A0AA38LVK3"/>
<dbReference type="EMBL" id="JAKWFO010000005">
    <property type="protein sequence ID" value="KAI9636598.1"/>
    <property type="molecule type" value="Genomic_DNA"/>
</dbReference>
<proteinExistence type="inferred from homology"/>
<comment type="catalytic activity">
    <reaction evidence="10">
        <text>(R)-lactate + 2 Fe(III)-[cytochrome c] = 2 Fe(II)-[cytochrome c] + pyruvate + 2 H(+)</text>
        <dbReference type="Rhea" id="RHEA:13521"/>
        <dbReference type="Rhea" id="RHEA-COMP:10350"/>
        <dbReference type="Rhea" id="RHEA-COMP:14399"/>
        <dbReference type="ChEBI" id="CHEBI:15361"/>
        <dbReference type="ChEBI" id="CHEBI:15378"/>
        <dbReference type="ChEBI" id="CHEBI:16004"/>
        <dbReference type="ChEBI" id="CHEBI:29033"/>
        <dbReference type="ChEBI" id="CHEBI:29034"/>
        <dbReference type="EC" id="1.1.2.4"/>
    </reaction>
</comment>
<keyword evidence="6" id="KW-0809">Transit peptide</keyword>
<reference evidence="12" key="1">
    <citation type="journal article" date="2022" name="G3 (Bethesda)">
        <title>High quality genome of the basidiomycete yeast Dioszegia hungarica PDD-24b-2 isolated from cloud water.</title>
        <authorList>
            <person name="Jarrige D."/>
            <person name="Haridas S."/>
            <person name="Bleykasten-Grosshans C."/>
            <person name="Joly M."/>
            <person name="Nadalig T."/>
            <person name="Sancelme M."/>
            <person name="Vuilleumier S."/>
            <person name="Grigoriev I.V."/>
            <person name="Amato P."/>
            <person name="Bringel F."/>
        </authorList>
    </citation>
    <scope>NUCLEOTIDE SEQUENCE</scope>
    <source>
        <strain evidence="12">PDD-24b-2</strain>
    </source>
</reference>
<evidence type="ECO:0000313" key="13">
    <source>
        <dbReference type="Proteomes" id="UP001164286"/>
    </source>
</evidence>
<dbReference type="EC" id="1.1.2.4" evidence="9"/>
<dbReference type="PANTHER" id="PTHR11748:SF111">
    <property type="entry name" value="D-LACTATE DEHYDROGENASE, MITOCHONDRIAL-RELATED"/>
    <property type="match status" value="1"/>
</dbReference>
<evidence type="ECO:0000256" key="1">
    <source>
        <dbReference type="ARBA" id="ARBA00001974"/>
    </source>
</evidence>